<evidence type="ECO:0000256" key="2">
    <source>
        <dbReference type="ARBA" id="ARBA00022692"/>
    </source>
</evidence>
<evidence type="ECO:0000256" key="3">
    <source>
        <dbReference type="ARBA" id="ARBA00022989"/>
    </source>
</evidence>
<comment type="caution">
    <text evidence="7">The sequence shown here is derived from an EMBL/GenBank/DDBJ whole genome shotgun (WGS) entry which is preliminary data.</text>
</comment>
<sequence length="147" mass="15962">MAVGNVTVVIWLVLLAVLLGIEIATMGLTTIWFAGGALIAFLLSLFKTPLWSQITAFIVVSIVLLIFTRPIALKYLNKGVEKTNVDSIPGQKGIVTQTIDNLKAEGQVMVQGMKWSARSKNDRVIEEGKVVKVAAVEGVKLIVEEEL</sequence>
<dbReference type="EMBL" id="AMCI01003322">
    <property type="protein sequence ID" value="EJX00548.1"/>
    <property type="molecule type" value="Genomic_DNA"/>
</dbReference>
<accession>J9GFJ1</accession>
<protein>
    <submittedName>
        <fullName evidence="7">Nodulation efficiency, NfeD</fullName>
    </submittedName>
</protein>
<name>J9GFJ1_9ZZZZ</name>
<feature type="domain" description="NfeD-like C-terminal" evidence="6">
    <location>
        <begin position="86"/>
        <end position="144"/>
    </location>
</feature>
<feature type="transmembrane region" description="Helical" evidence="5">
    <location>
        <begin position="6"/>
        <end position="24"/>
    </location>
</feature>
<evidence type="ECO:0000256" key="1">
    <source>
        <dbReference type="ARBA" id="ARBA00004141"/>
    </source>
</evidence>
<gene>
    <name evidence="7" type="ORF">EVA_11345</name>
</gene>
<dbReference type="InterPro" id="IPR012340">
    <property type="entry name" value="NA-bd_OB-fold"/>
</dbReference>
<dbReference type="Gene3D" id="2.40.50.140">
    <property type="entry name" value="Nucleic acid-binding proteins"/>
    <property type="match status" value="1"/>
</dbReference>
<evidence type="ECO:0000256" key="5">
    <source>
        <dbReference type="SAM" id="Phobius"/>
    </source>
</evidence>
<dbReference type="InterPro" id="IPR052165">
    <property type="entry name" value="Membrane_assoc_protease"/>
</dbReference>
<evidence type="ECO:0000256" key="4">
    <source>
        <dbReference type="ARBA" id="ARBA00023136"/>
    </source>
</evidence>
<dbReference type="PANTHER" id="PTHR33507">
    <property type="entry name" value="INNER MEMBRANE PROTEIN YBBJ"/>
    <property type="match status" value="1"/>
</dbReference>
<dbReference type="GO" id="GO:0005886">
    <property type="term" value="C:plasma membrane"/>
    <property type="evidence" value="ECO:0007669"/>
    <property type="project" value="TreeGrafter"/>
</dbReference>
<keyword evidence="3 5" id="KW-1133">Transmembrane helix</keyword>
<organism evidence="7">
    <name type="scientific">gut metagenome</name>
    <dbReference type="NCBI Taxonomy" id="749906"/>
    <lineage>
        <taxon>unclassified sequences</taxon>
        <taxon>metagenomes</taxon>
        <taxon>organismal metagenomes</taxon>
    </lineage>
</organism>
<dbReference type="Pfam" id="PF01957">
    <property type="entry name" value="NfeD"/>
    <property type="match status" value="1"/>
</dbReference>
<proteinExistence type="predicted"/>
<evidence type="ECO:0000259" key="6">
    <source>
        <dbReference type="Pfam" id="PF01957"/>
    </source>
</evidence>
<keyword evidence="2 5" id="KW-0812">Transmembrane</keyword>
<comment type="subcellular location">
    <subcellularLocation>
        <location evidence="1">Membrane</location>
        <topology evidence="1">Multi-pass membrane protein</topology>
    </subcellularLocation>
</comment>
<dbReference type="PANTHER" id="PTHR33507:SF3">
    <property type="entry name" value="INNER MEMBRANE PROTEIN YBBJ"/>
    <property type="match status" value="1"/>
</dbReference>
<feature type="transmembrane region" description="Helical" evidence="5">
    <location>
        <begin position="54"/>
        <end position="72"/>
    </location>
</feature>
<evidence type="ECO:0000313" key="7">
    <source>
        <dbReference type="EMBL" id="EJX00548.1"/>
    </source>
</evidence>
<keyword evidence="4 5" id="KW-0472">Membrane</keyword>
<dbReference type="SUPFAM" id="SSF141322">
    <property type="entry name" value="NfeD domain-like"/>
    <property type="match status" value="1"/>
</dbReference>
<reference evidence="7" key="1">
    <citation type="journal article" date="2012" name="PLoS ONE">
        <title>Gene sets for utilization of primary and secondary nutrition supplies in the distal gut of endangered iberian lynx.</title>
        <authorList>
            <person name="Alcaide M."/>
            <person name="Messina E."/>
            <person name="Richter M."/>
            <person name="Bargiela R."/>
            <person name="Peplies J."/>
            <person name="Huws S.A."/>
            <person name="Newbold C.J."/>
            <person name="Golyshin P.N."/>
            <person name="Simon M.A."/>
            <person name="Lopez G."/>
            <person name="Yakimov M.M."/>
            <person name="Ferrer M."/>
        </authorList>
    </citation>
    <scope>NUCLEOTIDE SEQUENCE</scope>
</reference>
<dbReference type="AlphaFoldDB" id="J9GFJ1"/>
<dbReference type="InterPro" id="IPR002810">
    <property type="entry name" value="NfeD-like_C"/>
</dbReference>